<comment type="caution">
    <text evidence="2">The sequence shown here is derived from an EMBL/GenBank/DDBJ whole genome shotgun (WGS) entry which is preliminary data.</text>
</comment>
<name>A0ABR4EHQ7_9PEZI</name>
<feature type="region of interest" description="Disordered" evidence="1">
    <location>
        <begin position="88"/>
        <end position="174"/>
    </location>
</feature>
<gene>
    <name evidence="2" type="ORF">FJTKL_11210</name>
</gene>
<organism evidence="2 3">
    <name type="scientific">Diaporthe vaccinii</name>
    <dbReference type="NCBI Taxonomy" id="105482"/>
    <lineage>
        <taxon>Eukaryota</taxon>
        <taxon>Fungi</taxon>
        <taxon>Dikarya</taxon>
        <taxon>Ascomycota</taxon>
        <taxon>Pezizomycotina</taxon>
        <taxon>Sordariomycetes</taxon>
        <taxon>Sordariomycetidae</taxon>
        <taxon>Diaporthales</taxon>
        <taxon>Diaporthaceae</taxon>
        <taxon>Diaporthe</taxon>
        <taxon>Diaporthe eres species complex</taxon>
    </lineage>
</organism>
<feature type="compositionally biased region" description="Polar residues" evidence="1">
    <location>
        <begin position="88"/>
        <end position="97"/>
    </location>
</feature>
<dbReference type="EMBL" id="JBAWTH010000053">
    <property type="protein sequence ID" value="KAL2281938.1"/>
    <property type="molecule type" value="Genomic_DNA"/>
</dbReference>
<sequence>MPKPTVPSDWVLRQLFGQLGDQAADVAISLRACGCSKCVQSTGTDNCGEVNALRRDLIAFRRRVAAASFGDDLNDELFKSLLARLESQASAPNQRTKAPSDEPAKKTRAVGTQTEPAIPESQEPPIDGATTTPIDERAESTSKIGTKTSPGEEHTESPTNSENSEEPGHGPLTLMRLPPEIRAQIWWEALRPEGGSVPIVPWTALRNGYVDKNNGRIRARIMTRSTGRFHRARTAQVDRKAGPFSNERSSECRGFDNSWKRAGEEIGAPFTGGWGLLHVNKQLYEEVEAAYWRRVVADGLMLSFGCGIQTGDYWGLAVARCFFNDFTTVYLQNIRRMHLDLRTPDYDDGPNGYGGQAMVVQRAGFRTVNFVRNLGAVLNKISTRFTGLRHLSFTLGGWVPDIRQTPWIEDTDYPDARLQSSEHWVTRMQNITELTRLRLRVMYAPRDPNTINTRLDQDSGVQRTIHFMSMLRASMLINGDALGVRNIRAWANKRYLEFATAERFRIVLQCDDSWVEENQEHRHYVEDDEYDRIGGLNNFEHQFRWDPDADS</sequence>
<proteinExistence type="predicted"/>
<reference evidence="2 3" key="1">
    <citation type="submission" date="2024-03" db="EMBL/GenBank/DDBJ databases">
        <title>A high-quality draft genome sequence of Diaporthe vaccinii, a causative agent of upright dieback and viscid rot disease in cranberry plants.</title>
        <authorList>
            <person name="Sarrasin M."/>
            <person name="Lang B.F."/>
            <person name="Burger G."/>
        </authorList>
    </citation>
    <scope>NUCLEOTIDE SEQUENCE [LARGE SCALE GENOMIC DNA]</scope>
    <source>
        <strain evidence="2 3">IS7</strain>
    </source>
</reference>
<accession>A0ABR4EHQ7</accession>
<keyword evidence="3" id="KW-1185">Reference proteome</keyword>
<evidence type="ECO:0000313" key="3">
    <source>
        <dbReference type="Proteomes" id="UP001600888"/>
    </source>
</evidence>
<evidence type="ECO:0000256" key="1">
    <source>
        <dbReference type="SAM" id="MobiDB-lite"/>
    </source>
</evidence>
<dbReference type="Proteomes" id="UP001600888">
    <property type="component" value="Unassembled WGS sequence"/>
</dbReference>
<evidence type="ECO:0000313" key="2">
    <source>
        <dbReference type="EMBL" id="KAL2281938.1"/>
    </source>
</evidence>
<protein>
    <submittedName>
        <fullName evidence="2">Uncharacterized protein</fullName>
    </submittedName>
</protein>